<organism evidence="19 20">
    <name type="scientific">Tenacibaculum caenipelagi</name>
    <dbReference type="NCBI Taxonomy" id="1325435"/>
    <lineage>
        <taxon>Bacteria</taxon>
        <taxon>Pseudomonadati</taxon>
        <taxon>Bacteroidota</taxon>
        <taxon>Flavobacteriia</taxon>
        <taxon>Flavobacteriales</taxon>
        <taxon>Flavobacteriaceae</taxon>
        <taxon>Tenacibaculum</taxon>
    </lineage>
</organism>
<dbReference type="InterPro" id="IPR045864">
    <property type="entry name" value="aa-tRNA-synth_II/BPL/LPL"/>
</dbReference>
<feature type="domain" description="Aminoacyl-transfer RNA synthetases class-II family profile" evidence="18">
    <location>
        <begin position="176"/>
        <end position="416"/>
    </location>
</feature>
<dbReference type="Pfam" id="PF00587">
    <property type="entry name" value="tRNA-synt_2b"/>
    <property type="match status" value="1"/>
</dbReference>
<reference evidence="19 20" key="1">
    <citation type="submission" date="2019-03" db="EMBL/GenBank/DDBJ databases">
        <title>Genomic Encyclopedia of Type Strains, Phase III (KMG-III): the genomes of soil and plant-associated and newly described type strains.</title>
        <authorList>
            <person name="Whitman W."/>
        </authorList>
    </citation>
    <scope>NUCLEOTIDE SEQUENCE [LARGE SCALE GENOMIC DNA]</scope>
    <source>
        <strain evidence="19 20">CECT 8283</strain>
    </source>
</reference>
<dbReference type="PANTHER" id="PTHR43697:SF1">
    <property type="entry name" value="SERINE--TRNA LIGASE"/>
    <property type="match status" value="1"/>
</dbReference>
<dbReference type="OrthoDB" id="9804647at2"/>
<feature type="binding site" evidence="16">
    <location>
        <begin position="265"/>
        <end position="267"/>
    </location>
    <ligand>
        <name>ATP</name>
        <dbReference type="ChEBI" id="CHEBI:30616"/>
    </ligand>
</feature>
<dbReference type="SUPFAM" id="SSF55681">
    <property type="entry name" value="Class II aaRS and biotin synthetases"/>
    <property type="match status" value="1"/>
</dbReference>
<dbReference type="GO" id="GO:0005524">
    <property type="term" value="F:ATP binding"/>
    <property type="evidence" value="ECO:0007669"/>
    <property type="project" value="UniProtKB-KW"/>
</dbReference>
<comment type="caution">
    <text evidence="19">The sequence shown here is derived from an EMBL/GenBank/DDBJ whole genome shotgun (WGS) entry which is preliminary data.</text>
</comment>
<dbReference type="NCBIfam" id="TIGR00414">
    <property type="entry name" value="serS"/>
    <property type="match status" value="1"/>
</dbReference>
<evidence type="ECO:0000313" key="19">
    <source>
        <dbReference type="EMBL" id="TDQ28539.1"/>
    </source>
</evidence>
<evidence type="ECO:0000256" key="7">
    <source>
        <dbReference type="ARBA" id="ARBA00022741"/>
    </source>
</evidence>
<evidence type="ECO:0000256" key="2">
    <source>
        <dbReference type="ARBA" id="ARBA00005045"/>
    </source>
</evidence>
<evidence type="ECO:0000256" key="9">
    <source>
        <dbReference type="ARBA" id="ARBA00022917"/>
    </source>
</evidence>
<dbReference type="PRINTS" id="PR00981">
    <property type="entry name" value="TRNASYNTHSER"/>
</dbReference>
<dbReference type="AlphaFoldDB" id="A0A4R6THB7"/>
<dbReference type="EC" id="6.1.1.11" evidence="4 14"/>
<dbReference type="Gene3D" id="1.10.287.40">
    <property type="entry name" value="Serine-tRNA synthetase, tRNA binding domain"/>
    <property type="match status" value="1"/>
</dbReference>
<evidence type="ECO:0000256" key="14">
    <source>
        <dbReference type="NCBIfam" id="TIGR00414"/>
    </source>
</evidence>
<keyword evidence="9" id="KW-0648">Protein biosynthesis</keyword>
<keyword evidence="8 16" id="KW-0067">ATP-binding</keyword>
<evidence type="ECO:0000256" key="5">
    <source>
        <dbReference type="ARBA" id="ARBA00022490"/>
    </source>
</evidence>
<evidence type="ECO:0000256" key="12">
    <source>
        <dbReference type="ARBA" id="ARBA00047929"/>
    </source>
</evidence>
<evidence type="ECO:0000256" key="1">
    <source>
        <dbReference type="ARBA" id="ARBA00004496"/>
    </source>
</evidence>
<evidence type="ECO:0000256" key="8">
    <source>
        <dbReference type="ARBA" id="ARBA00022840"/>
    </source>
</evidence>
<dbReference type="InterPro" id="IPR015866">
    <property type="entry name" value="Ser-tRNA-synth_1_N"/>
</dbReference>
<evidence type="ECO:0000256" key="4">
    <source>
        <dbReference type="ARBA" id="ARBA00012840"/>
    </source>
</evidence>
<evidence type="ECO:0000256" key="10">
    <source>
        <dbReference type="ARBA" id="ARBA00023146"/>
    </source>
</evidence>
<dbReference type="InterPro" id="IPR006195">
    <property type="entry name" value="aa-tRNA-synth_II"/>
</dbReference>
<comment type="similarity">
    <text evidence="3">Belongs to the class-II aminoacyl-tRNA synthetase family. Type-1 seryl-tRNA synthetase subfamily.</text>
</comment>
<feature type="binding site" evidence="15">
    <location>
        <position position="385"/>
    </location>
    <ligand>
        <name>L-serine</name>
        <dbReference type="ChEBI" id="CHEBI:33384"/>
    </ligand>
</feature>
<dbReference type="EMBL" id="SNYH01000002">
    <property type="protein sequence ID" value="TDQ28539.1"/>
    <property type="molecule type" value="Genomic_DNA"/>
</dbReference>
<feature type="binding site" evidence="15">
    <location>
        <position position="234"/>
    </location>
    <ligand>
        <name>L-serine</name>
        <dbReference type="ChEBI" id="CHEBI:33384"/>
    </ligand>
</feature>
<dbReference type="Gene3D" id="3.30.930.10">
    <property type="entry name" value="Bira Bifunctional Protein, Domain 2"/>
    <property type="match status" value="1"/>
</dbReference>
<dbReference type="InterPro" id="IPR002317">
    <property type="entry name" value="Ser-tRNA-ligase_type_1"/>
</dbReference>
<dbReference type="GO" id="GO:0005737">
    <property type="term" value="C:cytoplasm"/>
    <property type="evidence" value="ECO:0007669"/>
    <property type="project" value="UniProtKB-SubCell"/>
</dbReference>
<evidence type="ECO:0000256" key="3">
    <source>
        <dbReference type="ARBA" id="ARBA00010728"/>
    </source>
</evidence>
<protein>
    <recommendedName>
        <fullName evidence="11 14">Serine--tRNA ligase</fullName>
        <ecNumber evidence="4 14">6.1.1.11</ecNumber>
    </recommendedName>
</protein>
<evidence type="ECO:0000256" key="6">
    <source>
        <dbReference type="ARBA" id="ARBA00022598"/>
    </source>
</evidence>
<keyword evidence="20" id="KW-1185">Reference proteome</keyword>
<feature type="coiled-coil region" evidence="17">
    <location>
        <begin position="73"/>
        <end position="107"/>
    </location>
</feature>
<evidence type="ECO:0000256" key="15">
    <source>
        <dbReference type="PIRSR" id="PIRSR001529-1"/>
    </source>
</evidence>
<feature type="binding site" evidence="15">
    <location>
        <position position="288"/>
    </location>
    <ligand>
        <name>L-serine</name>
        <dbReference type="ChEBI" id="CHEBI:33384"/>
    </ligand>
</feature>
<dbReference type="CDD" id="cd00770">
    <property type="entry name" value="SerRS_core"/>
    <property type="match status" value="1"/>
</dbReference>
<keyword evidence="17" id="KW-0175">Coiled coil</keyword>
<accession>A0A4R6THB7</accession>
<dbReference type="Proteomes" id="UP000295390">
    <property type="component" value="Unassembled WGS sequence"/>
</dbReference>
<sequence length="424" mass="47508">MLQVQFIRENKQTVLDGLAKRNFADAETIIEEVLTADETRRTTQVSLDNILAESNKISKEIGGLFKSGEIEKANQLKEKTGELKEQSKQLTEELNVAADKLNELLYQIPNIPHASVKAGKNEEDNEEIFKEGIIPDLGENALPHWELAKKYDIIDFDLGAKITGAGFPVYKGKGARLQRALINYFLDKNTAAGYNEVQVPHLVNEASGFGTGQLPDKEGQMYHVTGDNLYLIPTAEVPVTNMFRGDLVQESDLPITVTGYTPCFRREAGSYGAHVRGLNRLHQFDKVEIVRIEHPDNSYNALNGMVEHIKEILRELKLPYRILRLCGGDTGFTSALTFDFELYSTAQERWLEISSASNFETFQANRLKLRFKNKEGKSQLVHTLNGSSLALPRVLAGILENYQTADGIKIPEVLVPYCGFDMID</sequence>
<dbReference type="InterPro" id="IPR033729">
    <property type="entry name" value="SerRS_core"/>
</dbReference>
<comment type="catalytic activity">
    <reaction evidence="13">
        <text>tRNA(Ser) + L-serine + ATP = L-seryl-tRNA(Ser) + AMP + diphosphate + H(+)</text>
        <dbReference type="Rhea" id="RHEA:12292"/>
        <dbReference type="Rhea" id="RHEA-COMP:9669"/>
        <dbReference type="Rhea" id="RHEA-COMP:9703"/>
        <dbReference type="ChEBI" id="CHEBI:15378"/>
        <dbReference type="ChEBI" id="CHEBI:30616"/>
        <dbReference type="ChEBI" id="CHEBI:33019"/>
        <dbReference type="ChEBI" id="CHEBI:33384"/>
        <dbReference type="ChEBI" id="CHEBI:78442"/>
        <dbReference type="ChEBI" id="CHEBI:78533"/>
        <dbReference type="ChEBI" id="CHEBI:456215"/>
        <dbReference type="EC" id="6.1.1.11"/>
    </reaction>
</comment>
<evidence type="ECO:0000313" key="20">
    <source>
        <dbReference type="Proteomes" id="UP000295390"/>
    </source>
</evidence>
<dbReference type="Pfam" id="PF02403">
    <property type="entry name" value="Seryl_tRNA_N"/>
    <property type="match status" value="1"/>
</dbReference>
<dbReference type="PANTHER" id="PTHR43697">
    <property type="entry name" value="SERYL-TRNA SYNTHETASE"/>
    <property type="match status" value="1"/>
</dbReference>
<feature type="binding site" evidence="15">
    <location>
        <position position="265"/>
    </location>
    <ligand>
        <name>L-serine</name>
        <dbReference type="ChEBI" id="CHEBI:33384"/>
    </ligand>
</feature>
<dbReference type="PROSITE" id="PS50862">
    <property type="entry name" value="AA_TRNA_LIGASE_II"/>
    <property type="match status" value="1"/>
</dbReference>
<dbReference type="GO" id="GO:0006434">
    <property type="term" value="P:seryl-tRNA aminoacylation"/>
    <property type="evidence" value="ECO:0007669"/>
    <property type="project" value="UniProtKB-UniRule"/>
</dbReference>
<keyword evidence="6" id="KW-0436">Ligase</keyword>
<dbReference type="SUPFAM" id="SSF46589">
    <property type="entry name" value="tRNA-binding arm"/>
    <property type="match status" value="1"/>
</dbReference>
<feature type="binding site" evidence="16">
    <location>
        <begin position="352"/>
        <end position="355"/>
    </location>
    <ligand>
        <name>ATP</name>
        <dbReference type="ChEBI" id="CHEBI:30616"/>
    </ligand>
</feature>
<evidence type="ECO:0000256" key="11">
    <source>
        <dbReference type="ARBA" id="ARBA00039158"/>
    </source>
</evidence>
<evidence type="ECO:0000256" key="13">
    <source>
        <dbReference type="ARBA" id="ARBA00048823"/>
    </source>
</evidence>
<dbReference type="InterPro" id="IPR042103">
    <property type="entry name" value="SerRS_1_N_sf"/>
</dbReference>
<evidence type="ECO:0000256" key="17">
    <source>
        <dbReference type="SAM" id="Coils"/>
    </source>
</evidence>
<name>A0A4R6THB7_9FLAO</name>
<evidence type="ECO:0000256" key="16">
    <source>
        <dbReference type="PIRSR" id="PIRSR001529-2"/>
    </source>
</evidence>
<dbReference type="RefSeq" id="WP_133535076.1">
    <property type="nucleotide sequence ID" value="NZ_SNYH01000002.1"/>
</dbReference>
<comment type="catalytic activity">
    <reaction evidence="12">
        <text>tRNA(Sec) + L-serine + ATP = L-seryl-tRNA(Sec) + AMP + diphosphate + H(+)</text>
        <dbReference type="Rhea" id="RHEA:42580"/>
        <dbReference type="Rhea" id="RHEA-COMP:9742"/>
        <dbReference type="Rhea" id="RHEA-COMP:10128"/>
        <dbReference type="ChEBI" id="CHEBI:15378"/>
        <dbReference type="ChEBI" id="CHEBI:30616"/>
        <dbReference type="ChEBI" id="CHEBI:33019"/>
        <dbReference type="ChEBI" id="CHEBI:33384"/>
        <dbReference type="ChEBI" id="CHEBI:78442"/>
        <dbReference type="ChEBI" id="CHEBI:78533"/>
        <dbReference type="ChEBI" id="CHEBI:456215"/>
        <dbReference type="EC" id="6.1.1.11"/>
    </reaction>
</comment>
<gene>
    <name evidence="19" type="ORF">DFQ07_0915</name>
</gene>
<dbReference type="PIRSF" id="PIRSF001529">
    <property type="entry name" value="Ser-tRNA-synth_IIa"/>
    <property type="match status" value="1"/>
</dbReference>
<keyword evidence="10 19" id="KW-0030">Aminoacyl-tRNA synthetase</keyword>
<comment type="subcellular location">
    <subcellularLocation>
        <location evidence="1">Cytoplasm</location>
    </subcellularLocation>
</comment>
<evidence type="ECO:0000259" key="18">
    <source>
        <dbReference type="PROSITE" id="PS50862"/>
    </source>
</evidence>
<comment type="pathway">
    <text evidence="2">Aminoacyl-tRNA biosynthesis; selenocysteinyl-tRNA(Sec) biosynthesis; L-seryl-tRNA(Sec) from L-serine and tRNA(Sec): step 1/1.</text>
</comment>
<proteinExistence type="inferred from homology"/>
<keyword evidence="5" id="KW-0963">Cytoplasm</keyword>
<keyword evidence="7" id="KW-0547">Nucleotide-binding</keyword>
<dbReference type="GO" id="GO:0004828">
    <property type="term" value="F:serine-tRNA ligase activity"/>
    <property type="evidence" value="ECO:0007669"/>
    <property type="project" value="UniProtKB-UniRule"/>
</dbReference>
<dbReference type="InterPro" id="IPR010978">
    <property type="entry name" value="tRNA-bd_arm"/>
</dbReference>
<dbReference type="InterPro" id="IPR002314">
    <property type="entry name" value="aa-tRNA-synt_IIb"/>
</dbReference>